<feature type="non-terminal residue" evidence="1">
    <location>
        <position position="1"/>
    </location>
</feature>
<dbReference type="EMBL" id="LXQA010612463">
    <property type="protein sequence ID" value="MCI62077.1"/>
    <property type="molecule type" value="Genomic_DNA"/>
</dbReference>
<reference evidence="1 2" key="1">
    <citation type="journal article" date="2018" name="Front. Plant Sci.">
        <title>Red Clover (Trifolium pratense) and Zigzag Clover (T. medium) - A Picture of Genomic Similarities and Differences.</title>
        <authorList>
            <person name="Dluhosova J."/>
            <person name="Istvanek J."/>
            <person name="Nedelnik J."/>
            <person name="Repkova J."/>
        </authorList>
    </citation>
    <scope>NUCLEOTIDE SEQUENCE [LARGE SCALE GENOMIC DNA]</scope>
    <source>
        <strain evidence="2">cv. 10/8</strain>
        <tissue evidence="1">Leaf</tissue>
    </source>
</reference>
<accession>A0A392TNR7</accession>
<organism evidence="1 2">
    <name type="scientific">Trifolium medium</name>
    <dbReference type="NCBI Taxonomy" id="97028"/>
    <lineage>
        <taxon>Eukaryota</taxon>
        <taxon>Viridiplantae</taxon>
        <taxon>Streptophyta</taxon>
        <taxon>Embryophyta</taxon>
        <taxon>Tracheophyta</taxon>
        <taxon>Spermatophyta</taxon>
        <taxon>Magnoliopsida</taxon>
        <taxon>eudicotyledons</taxon>
        <taxon>Gunneridae</taxon>
        <taxon>Pentapetalae</taxon>
        <taxon>rosids</taxon>
        <taxon>fabids</taxon>
        <taxon>Fabales</taxon>
        <taxon>Fabaceae</taxon>
        <taxon>Papilionoideae</taxon>
        <taxon>50 kb inversion clade</taxon>
        <taxon>NPAAA clade</taxon>
        <taxon>Hologalegina</taxon>
        <taxon>IRL clade</taxon>
        <taxon>Trifolieae</taxon>
        <taxon>Trifolium</taxon>
    </lineage>
</organism>
<sequence length="87" mass="10238">DFSEFVKELKDYSWRLNKDEKRFMDCVLRLHKELVADASFIIVVEDVKECHTEVTDAVANQIDLVKESMLVQEEILGLCFNEEERVD</sequence>
<evidence type="ECO:0000313" key="2">
    <source>
        <dbReference type="Proteomes" id="UP000265520"/>
    </source>
</evidence>
<keyword evidence="2" id="KW-1185">Reference proteome</keyword>
<protein>
    <submittedName>
        <fullName evidence="1">Uncharacterized protein</fullName>
    </submittedName>
</protein>
<comment type="caution">
    <text evidence="1">The sequence shown here is derived from an EMBL/GenBank/DDBJ whole genome shotgun (WGS) entry which is preliminary data.</text>
</comment>
<dbReference type="Proteomes" id="UP000265520">
    <property type="component" value="Unassembled WGS sequence"/>
</dbReference>
<evidence type="ECO:0000313" key="1">
    <source>
        <dbReference type="EMBL" id="MCI62077.1"/>
    </source>
</evidence>
<name>A0A392TNR7_9FABA</name>
<dbReference type="AlphaFoldDB" id="A0A392TNR7"/>
<feature type="non-terminal residue" evidence="1">
    <location>
        <position position="87"/>
    </location>
</feature>
<proteinExistence type="predicted"/>